<organism evidence="2 3">
    <name type="scientific">Araneus ventricosus</name>
    <name type="common">Orbweaver spider</name>
    <name type="synonym">Epeira ventricosa</name>
    <dbReference type="NCBI Taxonomy" id="182803"/>
    <lineage>
        <taxon>Eukaryota</taxon>
        <taxon>Metazoa</taxon>
        <taxon>Ecdysozoa</taxon>
        <taxon>Arthropoda</taxon>
        <taxon>Chelicerata</taxon>
        <taxon>Arachnida</taxon>
        <taxon>Araneae</taxon>
        <taxon>Araneomorphae</taxon>
        <taxon>Entelegynae</taxon>
        <taxon>Araneoidea</taxon>
        <taxon>Araneidae</taxon>
        <taxon>Araneus</taxon>
    </lineage>
</organism>
<sequence length="114" mass="13307">MVKSNLPNEYVSYCIKNILEHATQIDNTFSVLQSLIERKIHHENNLLENLTQKIESWSLDCKKNVKFTKLVISILITYGSEMDQQQITVYDDVIKHNETIMKRAAENVIKQLKT</sequence>
<reference evidence="2 3" key="1">
    <citation type="journal article" date="2019" name="Sci. Rep.">
        <title>Orb-weaving spider Araneus ventricosus genome elucidates the spidroin gene catalogue.</title>
        <authorList>
            <person name="Kono N."/>
            <person name="Nakamura H."/>
            <person name="Ohtoshi R."/>
            <person name="Moran D.A.P."/>
            <person name="Shinohara A."/>
            <person name="Yoshida Y."/>
            <person name="Fujiwara M."/>
            <person name="Mori M."/>
            <person name="Tomita M."/>
            <person name="Arakawa K."/>
        </authorList>
    </citation>
    <scope>NUCLEOTIDE SEQUENCE [LARGE SCALE GENOMIC DNA]</scope>
</reference>
<dbReference type="Pfam" id="PF11510">
    <property type="entry name" value="FA_FANCE"/>
    <property type="match status" value="1"/>
</dbReference>
<keyword evidence="3" id="KW-1185">Reference proteome</keyword>
<dbReference type="InterPro" id="IPR039685">
    <property type="entry name" value="FANCE"/>
</dbReference>
<dbReference type="PANTHER" id="PTHR32094:SF5">
    <property type="entry name" value="FANCONI ANEMIA GROUP E PROTEIN"/>
    <property type="match status" value="1"/>
</dbReference>
<evidence type="ECO:0000313" key="3">
    <source>
        <dbReference type="Proteomes" id="UP000499080"/>
    </source>
</evidence>
<protein>
    <recommendedName>
        <fullName evidence="1">Fanconi Anaemia group E protein C-terminal domain-containing protein</fullName>
    </recommendedName>
</protein>
<dbReference type="EMBL" id="BGPR01008764">
    <property type="protein sequence ID" value="GBN35928.1"/>
    <property type="molecule type" value="Genomic_DNA"/>
</dbReference>
<feature type="domain" description="Fanconi Anaemia group E protein C-terminal" evidence="1">
    <location>
        <begin position="15"/>
        <end position="112"/>
    </location>
</feature>
<dbReference type="Gene3D" id="1.25.40.480">
    <property type="match status" value="1"/>
</dbReference>
<dbReference type="AlphaFoldDB" id="A0A4Y2N920"/>
<dbReference type="PANTHER" id="PTHR32094">
    <property type="entry name" value="FANCONI ANEMIA GROUP E PROTEIN"/>
    <property type="match status" value="1"/>
</dbReference>
<gene>
    <name evidence="2" type="ORF">AVEN_54314_1</name>
</gene>
<name>A0A4Y2N920_ARAVE</name>
<dbReference type="GO" id="GO:0043240">
    <property type="term" value="C:Fanconi anaemia nuclear complex"/>
    <property type="evidence" value="ECO:0007669"/>
    <property type="project" value="InterPro"/>
</dbReference>
<accession>A0A4Y2N920</accession>
<comment type="caution">
    <text evidence="2">The sequence shown here is derived from an EMBL/GenBank/DDBJ whole genome shotgun (WGS) entry which is preliminary data.</text>
</comment>
<dbReference type="InterPro" id="IPR021025">
    <property type="entry name" value="Fanconi_anaemia_gr_E_prot_C"/>
</dbReference>
<evidence type="ECO:0000313" key="2">
    <source>
        <dbReference type="EMBL" id="GBN35928.1"/>
    </source>
</evidence>
<dbReference type="OrthoDB" id="2449818at2759"/>
<dbReference type="Proteomes" id="UP000499080">
    <property type="component" value="Unassembled WGS sequence"/>
</dbReference>
<dbReference type="GO" id="GO:0036297">
    <property type="term" value="P:interstrand cross-link repair"/>
    <property type="evidence" value="ECO:0007669"/>
    <property type="project" value="InterPro"/>
</dbReference>
<proteinExistence type="predicted"/>
<evidence type="ECO:0000259" key="1">
    <source>
        <dbReference type="Pfam" id="PF11510"/>
    </source>
</evidence>